<gene>
    <name evidence="2" type="ORF">SMN809_LOCUS73119</name>
</gene>
<reference evidence="2" key="1">
    <citation type="submission" date="2021-02" db="EMBL/GenBank/DDBJ databases">
        <authorList>
            <person name="Nowell W R."/>
        </authorList>
    </citation>
    <scope>NUCLEOTIDE SEQUENCE</scope>
</reference>
<feature type="compositionally biased region" description="Low complexity" evidence="1">
    <location>
        <begin position="60"/>
        <end position="72"/>
    </location>
</feature>
<evidence type="ECO:0000313" key="2">
    <source>
        <dbReference type="EMBL" id="CAF5193518.1"/>
    </source>
</evidence>
<evidence type="ECO:0000256" key="1">
    <source>
        <dbReference type="SAM" id="MobiDB-lite"/>
    </source>
</evidence>
<feature type="region of interest" description="Disordered" evidence="1">
    <location>
        <begin position="1"/>
        <end position="86"/>
    </location>
</feature>
<feature type="compositionally biased region" description="Basic and acidic residues" evidence="1">
    <location>
        <begin position="106"/>
        <end position="120"/>
    </location>
</feature>
<dbReference type="Proteomes" id="UP000676336">
    <property type="component" value="Unassembled WGS sequence"/>
</dbReference>
<accession>A0A8S3I7I8</accession>
<comment type="caution">
    <text evidence="2">The sequence shown here is derived from an EMBL/GenBank/DDBJ whole genome shotgun (WGS) entry which is preliminary data.</text>
</comment>
<dbReference type="EMBL" id="CAJOBI010327216">
    <property type="protein sequence ID" value="CAF5193518.1"/>
    <property type="molecule type" value="Genomic_DNA"/>
</dbReference>
<feature type="compositionally biased region" description="Basic and acidic residues" evidence="1">
    <location>
        <begin position="218"/>
        <end position="236"/>
    </location>
</feature>
<evidence type="ECO:0000313" key="3">
    <source>
        <dbReference type="Proteomes" id="UP000676336"/>
    </source>
</evidence>
<feature type="region of interest" description="Disordered" evidence="1">
    <location>
        <begin position="106"/>
        <end position="263"/>
    </location>
</feature>
<protein>
    <submittedName>
        <fullName evidence="2">Uncharacterized protein</fullName>
    </submittedName>
</protein>
<organism evidence="2 3">
    <name type="scientific">Rotaria magnacalcarata</name>
    <dbReference type="NCBI Taxonomy" id="392030"/>
    <lineage>
        <taxon>Eukaryota</taxon>
        <taxon>Metazoa</taxon>
        <taxon>Spiralia</taxon>
        <taxon>Gnathifera</taxon>
        <taxon>Rotifera</taxon>
        <taxon>Eurotatoria</taxon>
        <taxon>Bdelloidea</taxon>
        <taxon>Philodinida</taxon>
        <taxon>Philodinidae</taxon>
        <taxon>Rotaria</taxon>
    </lineage>
</organism>
<name>A0A8S3I7I8_9BILA</name>
<feature type="compositionally biased region" description="Low complexity" evidence="1">
    <location>
        <begin position="9"/>
        <end position="18"/>
    </location>
</feature>
<feature type="non-terminal residue" evidence="2">
    <location>
        <position position="263"/>
    </location>
</feature>
<feature type="compositionally biased region" description="Polar residues" evidence="1">
    <location>
        <begin position="175"/>
        <end position="187"/>
    </location>
</feature>
<proteinExistence type="predicted"/>
<dbReference type="AlphaFoldDB" id="A0A8S3I7I8"/>
<feature type="compositionally biased region" description="Basic residues" evidence="1">
    <location>
        <begin position="152"/>
        <end position="164"/>
    </location>
</feature>
<feature type="compositionally biased region" description="Basic residues" evidence="1">
    <location>
        <begin position="245"/>
        <end position="257"/>
    </location>
</feature>
<feature type="compositionally biased region" description="Polar residues" evidence="1">
    <location>
        <begin position="25"/>
        <end position="48"/>
    </location>
</feature>
<sequence>HHHHHRRGSSITSSPSPSRSHHSTVNTDRLQANTSSSPKKNDRNSMSVTKLHRQQNELVSNSKSTNSISSSDSHSKLRGHGSDTIVDENNCKHRTLISDEILAHSSKDQKSLKISPEHRRSSVVIVKQEKSTTILNNERNESNQEKQCSLRYNRRSHSRHRSKSKDKTNRKLAEPSNSDNSSVNQNKINDEKISTTVNENSHNDKKSNHRSRIASPNDEYRRKSSSDYHRYNRHDSPSNYARRNDYHHRHDHHHRTPPSHSYY</sequence>
<feature type="non-terminal residue" evidence="2">
    <location>
        <position position="1"/>
    </location>
</feature>